<dbReference type="PROSITE" id="PS51747">
    <property type="entry name" value="CYT_DCMP_DEAMINASES_2"/>
    <property type="match status" value="1"/>
</dbReference>
<dbReference type="NCBIfam" id="NF008113">
    <property type="entry name" value="PRK10860.1"/>
    <property type="match status" value="1"/>
</dbReference>
<evidence type="ECO:0000256" key="2">
    <source>
        <dbReference type="ARBA" id="ARBA00011738"/>
    </source>
</evidence>
<dbReference type="PANTHER" id="PTHR11079">
    <property type="entry name" value="CYTOSINE DEAMINASE FAMILY MEMBER"/>
    <property type="match status" value="1"/>
</dbReference>
<accession>A0A7C3V6J7</accession>
<evidence type="ECO:0000256" key="4">
    <source>
        <dbReference type="ARBA" id="ARBA00022723"/>
    </source>
</evidence>
<keyword evidence="6 8" id="KW-0862">Zinc</keyword>
<feature type="binding site" evidence="8">
    <location>
        <position position="87"/>
    </location>
    <ligand>
        <name>Zn(2+)</name>
        <dbReference type="ChEBI" id="CHEBI:29105"/>
        <note>catalytic</note>
    </ligand>
</feature>
<evidence type="ECO:0000259" key="9">
    <source>
        <dbReference type="PROSITE" id="PS51747"/>
    </source>
</evidence>
<feature type="active site" description="Proton donor" evidence="8">
    <location>
        <position position="56"/>
    </location>
</feature>
<keyword evidence="4 8" id="KW-0479">Metal-binding</keyword>
<proteinExistence type="inferred from homology"/>
<comment type="similarity">
    <text evidence="1">Belongs to the cytidine and deoxycytidylate deaminase family. ADAT2 subfamily.</text>
</comment>
<dbReference type="InterPro" id="IPR028883">
    <property type="entry name" value="tRNA_aden_deaminase"/>
</dbReference>
<dbReference type="GO" id="GO:0008270">
    <property type="term" value="F:zinc ion binding"/>
    <property type="evidence" value="ECO:0007669"/>
    <property type="project" value="UniProtKB-UniRule"/>
</dbReference>
<sequence length="161" mass="17743">MAGDHYYMGEALYQARLSLDAGEVPVGAILVGEDGKILAHAHNFPISLQDPTAHAEILALRQAAEILGNYRLSGTTLYVTMEPCLMCTGALIYARIKRLVFGCPDPKAGACVSLYRIPSDPRLNHRLEVTDGVREAECRELLQRFFQEKRKNNQGAFAAPI</sequence>
<dbReference type="EC" id="3.5.4.33" evidence="8"/>
<dbReference type="InterPro" id="IPR002125">
    <property type="entry name" value="CMP_dCMP_dom"/>
</dbReference>
<keyword evidence="5 8" id="KW-0378">Hydrolase</keyword>
<comment type="caution">
    <text evidence="10">The sequence shown here is derived from an EMBL/GenBank/DDBJ whole genome shotgun (WGS) entry which is preliminary data.</text>
</comment>
<dbReference type="PROSITE" id="PS00903">
    <property type="entry name" value="CYT_DCMP_DEAMINASES_1"/>
    <property type="match status" value="1"/>
</dbReference>
<feature type="binding site" evidence="8">
    <location>
        <position position="54"/>
    </location>
    <ligand>
        <name>Zn(2+)</name>
        <dbReference type="ChEBI" id="CHEBI:29105"/>
        <note>catalytic</note>
    </ligand>
</feature>
<dbReference type="Pfam" id="PF14437">
    <property type="entry name" value="MafB19-deam"/>
    <property type="match status" value="1"/>
</dbReference>
<evidence type="ECO:0000256" key="3">
    <source>
        <dbReference type="ARBA" id="ARBA00022694"/>
    </source>
</evidence>
<dbReference type="PANTHER" id="PTHR11079:SF202">
    <property type="entry name" value="TRNA-SPECIFIC ADENOSINE DEAMINASE"/>
    <property type="match status" value="1"/>
</dbReference>
<reference evidence="10" key="1">
    <citation type="journal article" date="2020" name="mSystems">
        <title>Genome- and Community-Level Interaction Insights into Carbon Utilization and Element Cycling Functions of Hydrothermarchaeota in Hydrothermal Sediment.</title>
        <authorList>
            <person name="Zhou Z."/>
            <person name="Liu Y."/>
            <person name="Xu W."/>
            <person name="Pan J."/>
            <person name="Luo Z.H."/>
            <person name="Li M."/>
        </authorList>
    </citation>
    <scope>NUCLEOTIDE SEQUENCE [LARGE SCALE GENOMIC DNA]</scope>
    <source>
        <strain evidence="10">SpSt-897</strain>
    </source>
</reference>
<protein>
    <recommendedName>
        <fullName evidence="8">tRNA-specific adenosine deaminase</fullName>
        <ecNumber evidence="8">3.5.4.33</ecNumber>
    </recommendedName>
</protein>
<evidence type="ECO:0000256" key="5">
    <source>
        <dbReference type="ARBA" id="ARBA00022801"/>
    </source>
</evidence>
<gene>
    <name evidence="8" type="primary">tadA</name>
    <name evidence="10" type="ORF">ENW96_12480</name>
</gene>
<dbReference type="SUPFAM" id="SSF53927">
    <property type="entry name" value="Cytidine deaminase-like"/>
    <property type="match status" value="1"/>
</dbReference>
<evidence type="ECO:0000256" key="7">
    <source>
        <dbReference type="ARBA" id="ARBA00048045"/>
    </source>
</evidence>
<dbReference type="CDD" id="cd01285">
    <property type="entry name" value="nucleoside_deaminase"/>
    <property type="match status" value="1"/>
</dbReference>
<dbReference type="AlphaFoldDB" id="A0A7C3V6J7"/>
<dbReference type="Gene3D" id="3.40.140.10">
    <property type="entry name" value="Cytidine Deaminase, domain 2"/>
    <property type="match status" value="1"/>
</dbReference>
<feature type="domain" description="CMP/dCMP-type deaminase" evidence="9">
    <location>
        <begin position="2"/>
        <end position="130"/>
    </location>
</feature>
<comment type="function">
    <text evidence="8">Catalyzes the deamination of adenosine to inosine at the wobble position 34 of tRNA(Arg2).</text>
</comment>
<keyword evidence="3 8" id="KW-0819">tRNA processing</keyword>
<evidence type="ECO:0000256" key="8">
    <source>
        <dbReference type="HAMAP-Rule" id="MF_00972"/>
    </source>
</evidence>
<comment type="subunit">
    <text evidence="2 8">Homodimer.</text>
</comment>
<dbReference type="InterPro" id="IPR058535">
    <property type="entry name" value="MafB19-deam"/>
</dbReference>
<dbReference type="GO" id="GO:0002100">
    <property type="term" value="P:tRNA wobble adenosine to inosine editing"/>
    <property type="evidence" value="ECO:0007669"/>
    <property type="project" value="UniProtKB-UniRule"/>
</dbReference>
<evidence type="ECO:0000256" key="1">
    <source>
        <dbReference type="ARBA" id="ARBA00010669"/>
    </source>
</evidence>
<dbReference type="FunFam" id="3.40.140.10:FF:000005">
    <property type="entry name" value="tRNA-specific adenosine deaminase"/>
    <property type="match status" value="1"/>
</dbReference>
<comment type="catalytic activity">
    <reaction evidence="7 8">
        <text>adenosine(34) in tRNA + H2O + H(+) = inosine(34) in tRNA + NH4(+)</text>
        <dbReference type="Rhea" id="RHEA:43168"/>
        <dbReference type="Rhea" id="RHEA-COMP:10373"/>
        <dbReference type="Rhea" id="RHEA-COMP:10374"/>
        <dbReference type="ChEBI" id="CHEBI:15377"/>
        <dbReference type="ChEBI" id="CHEBI:15378"/>
        <dbReference type="ChEBI" id="CHEBI:28938"/>
        <dbReference type="ChEBI" id="CHEBI:74411"/>
        <dbReference type="ChEBI" id="CHEBI:82852"/>
        <dbReference type="EC" id="3.5.4.33"/>
    </reaction>
</comment>
<name>A0A7C3V6J7_9BACT</name>
<dbReference type="HAMAP" id="MF_00972">
    <property type="entry name" value="tRNA_aden_deaminase"/>
    <property type="match status" value="1"/>
</dbReference>
<evidence type="ECO:0000313" key="10">
    <source>
        <dbReference type="EMBL" id="HGF35174.1"/>
    </source>
</evidence>
<comment type="cofactor">
    <cofactor evidence="8">
        <name>Zn(2+)</name>
        <dbReference type="ChEBI" id="CHEBI:29105"/>
    </cofactor>
    <text evidence="8">Binds 1 zinc ion per subunit.</text>
</comment>
<dbReference type="InterPro" id="IPR016193">
    <property type="entry name" value="Cytidine_deaminase-like"/>
</dbReference>
<evidence type="ECO:0000256" key="6">
    <source>
        <dbReference type="ARBA" id="ARBA00022833"/>
    </source>
</evidence>
<feature type="binding site" evidence="8">
    <location>
        <position position="84"/>
    </location>
    <ligand>
        <name>Zn(2+)</name>
        <dbReference type="ChEBI" id="CHEBI:29105"/>
        <note>catalytic</note>
    </ligand>
</feature>
<dbReference type="InterPro" id="IPR016192">
    <property type="entry name" value="APOBEC/CMP_deaminase_Zn-bd"/>
</dbReference>
<dbReference type="GO" id="GO:0052717">
    <property type="term" value="F:tRNA-specific adenosine-34 deaminase activity"/>
    <property type="evidence" value="ECO:0007669"/>
    <property type="project" value="UniProtKB-UniRule"/>
</dbReference>
<organism evidence="10">
    <name type="scientific">Desulfobacca acetoxidans</name>
    <dbReference type="NCBI Taxonomy" id="60893"/>
    <lineage>
        <taxon>Bacteria</taxon>
        <taxon>Pseudomonadati</taxon>
        <taxon>Thermodesulfobacteriota</taxon>
        <taxon>Desulfobaccia</taxon>
        <taxon>Desulfobaccales</taxon>
        <taxon>Desulfobaccaceae</taxon>
        <taxon>Desulfobacca</taxon>
    </lineage>
</organism>
<dbReference type="EMBL" id="DTMF01000304">
    <property type="protein sequence ID" value="HGF35174.1"/>
    <property type="molecule type" value="Genomic_DNA"/>
</dbReference>